<protein>
    <recommendedName>
        <fullName evidence="8">FAD-binding domain-containing protein</fullName>
    </recommendedName>
</protein>
<dbReference type="RefSeq" id="XP_035345783.1">
    <property type="nucleotide sequence ID" value="XM_035489890.1"/>
</dbReference>
<evidence type="ECO:0000256" key="3">
    <source>
        <dbReference type="ARBA" id="ARBA00022827"/>
    </source>
</evidence>
<dbReference type="GO" id="GO:0004497">
    <property type="term" value="F:monooxygenase activity"/>
    <property type="evidence" value="ECO:0007669"/>
    <property type="project" value="UniProtKB-KW"/>
</dbReference>
<proteinExistence type="predicted"/>
<dbReference type="OrthoDB" id="4222885at2759"/>
<dbReference type="EMBL" id="CP055900">
    <property type="protein sequence ID" value="QKX59605.1"/>
    <property type="molecule type" value="Genomic_DNA"/>
</dbReference>
<dbReference type="KEGG" id="trg:TRUGW13939_06742"/>
<dbReference type="AlphaFoldDB" id="A0A7H8R1G8"/>
<evidence type="ECO:0000256" key="4">
    <source>
        <dbReference type="ARBA" id="ARBA00023002"/>
    </source>
</evidence>
<keyword evidence="4" id="KW-0560">Oxidoreductase</keyword>
<dbReference type="PANTHER" id="PTHR47178">
    <property type="entry name" value="MONOOXYGENASE, FAD-BINDING"/>
    <property type="match status" value="1"/>
</dbReference>
<evidence type="ECO:0000256" key="5">
    <source>
        <dbReference type="ARBA" id="ARBA00023033"/>
    </source>
</evidence>
<evidence type="ECO:0000313" key="7">
    <source>
        <dbReference type="Proteomes" id="UP000509510"/>
    </source>
</evidence>
<dbReference type="InterPro" id="IPR036188">
    <property type="entry name" value="FAD/NAD-bd_sf"/>
</dbReference>
<dbReference type="SUPFAM" id="SSF51905">
    <property type="entry name" value="FAD/NAD(P)-binding domain"/>
    <property type="match status" value="1"/>
</dbReference>
<keyword evidence="2" id="KW-0285">Flavoprotein</keyword>
<dbReference type="GeneID" id="55994236"/>
<reference evidence="7" key="1">
    <citation type="submission" date="2020-06" db="EMBL/GenBank/DDBJ databases">
        <title>A chromosome-scale genome assembly of Talaromyces rugulosus W13939.</title>
        <authorList>
            <person name="Wang B."/>
            <person name="Guo L."/>
            <person name="Ye K."/>
            <person name="Wang L."/>
        </authorList>
    </citation>
    <scope>NUCLEOTIDE SEQUENCE [LARGE SCALE GENOMIC DNA]</scope>
    <source>
        <strain evidence="7">W13939</strain>
    </source>
</reference>
<dbReference type="Gene3D" id="3.50.50.60">
    <property type="entry name" value="FAD/NAD(P)-binding domain"/>
    <property type="match status" value="1"/>
</dbReference>
<keyword evidence="5" id="KW-0503">Monooxygenase</keyword>
<name>A0A7H8R1G8_TALRU</name>
<keyword evidence="7" id="KW-1185">Reference proteome</keyword>
<evidence type="ECO:0000256" key="2">
    <source>
        <dbReference type="ARBA" id="ARBA00022630"/>
    </source>
</evidence>
<accession>A0A7H8R1G8</accession>
<sequence>MLPQSDQPPRVAIIGAEPGGLVLAKLLRDDPRFERGSPEVKGASLTGFRILTTPDILDSLRSQLPADFRALLDKTVGLSQPNGNRLYVEKLFGPYDLEKIDPEDSFLMLGMGSYTNEFVNQSKHRDEMTPEELKEECLDRARGWHPLLRAVLAISEPSSVFYLAHQNSRPYRTLGNWPSDDPGQCMTPYLGQGATNAIVDAMTLAEKLKSAQHGNEEERKQ</sequence>
<evidence type="ECO:0008006" key="8">
    <source>
        <dbReference type="Google" id="ProtNLM"/>
    </source>
</evidence>
<keyword evidence="3" id="KW-0274">FAD</keyword>
<dbReference type="PANTHER" id="PTHR47178:SF5">
    <property type="entry name" value="FAD-BINDING DOMAIN-CONTAINING PROTEIN"/>
    <property type="match status" value="1"/>
</dbReference>
<comment type="cofactor">
    <cofactor evidence="1">
        <name>FAD</name>
        <dbReference type="ChEBI" id="CHEBI:57692"/>
    </cofactor>
</comment>
<evidence type="ECO:0000313" key="6">
    <source>
        <dbReference type="EMBL" id="QKX59605.1"/>
    </source>
</evidence>
<gene>
    <name evidence="6" type="ORF">TRUGW13939_06742</name>
</gene>
<organism evidence="6 7">
    <name type="scientific">Talaromyces rugulosus</name>
    <name type="common">Penicillium rugulosum</name>
    <dbReference type="NCBI Taxonomy" id="121627"/>
    <lineage>
        <taxon>Eukaryota</taxon>
        <taxon>Fungi</taxon>
        <taxon>Dikarya</taxon>
        <taxon>Ascomycota</taxon>
        <taxon>Pezizomycotina</taxon>
        <taxon>Eurotiomycetes</taxon>
        <taxon>Eurotiomycetidae</taxon>
        <taxon>Eurotiales</taxon>
        <taxon>Trichocomaceae</taxon>
        <taxon>Talaromyces</taxon>
        <taxon>Talaromyces sect. Islandici</taxon>
    </lineage>
</organism>
<dbReference type="Proteomes" id="UP000509510">
    <property type="component" value="Chromosome III"/>
</dbReference>
<evidence type="ECO:0000256" key="1">
    <source>
        <dbReference type="ARBA" id="ARBA00001974"/>
    </source>
</evidence>